<proteinExistence type="predicted"/>
<feature type="compositionally biased region" description="Low complexity" evidence="1">
    <location>
        <begin position="1248"/>
        <end position="1309"/>
    </location>
</feature>
<dbReference type="Gene3D" id="1.10.238.10">
    <property type="entry name" value="EF-hand"/>
    <property type="match status" value="1"/>
</dbReference>
<feature type="region of interest" description="Disordered" evidence="1">
    <location>
        <begin position="973"/>
        <end position="995"/>
    </location>
</feature>
<reference evidence="3" key="2">
    <citation type="submission" date="2023-11" db="UniProtKB">
        <authorList>
            <consortium name="WormBaseParasite"/>
        </authorList>
    </citation>
    <scope>IDENTIFICATION</scope>
</reference>
<dbReference type="SUPFAM" id="SSF47473">
    <property type="entry name" value="EF-hand"/>
    <property type="match status" value="1"/>
</dbReference>
<reference evidence="2" key="1">
    <citation type="submission" date="2022-06" db="EMBL/GenBank/DDBJ databases">
        <authorList>
            <person name="Berger JAMES D."/>
            <person name="Berger JAMES D."/>
        </authorList>
    </citation>
    <scope>NUCLEOTIDE SEQUENCE [LARGE SCALE GENOMIC DNA]</scope>
</reference>
<dbReference type="InterPro" id="IPR017946">
    <property type="entry name" value="PLC-like_Pdiesterase_TIM-brl"/>
</dbReference>
<feature type="region of interest" description="Disordered" evidence="1">
    <location>
        <begin position="770"/>
        <end position="791"/>
    </location>
</feature>
<feature type="compositionally biased region" description="Polar residues" evidence="1">
    <location>
        <begin position="1195"/>
        <end position="1208"/>
    </location>
</feature>
<dbReference type="Gene3D" id="3.20.20.190">
    <property type="entry name" value="Phosphatidylinositol (PI) phosphodiesterase"/>
    <property type="match status" value="1"/>
</dbReference>
<dbReference type="GO" id="GO:0005212">
    <property type="term" value="F:structural constituent of eye lens"/>
    <property type="evidence" value="ECO:0007669"/>
    <property type="project" value="TreeGrafter"/>
</dbReference>
<dbReference type="PANTHER" id="PTHR11818">
    <property type="entry name" value="BETA/GAMMA CRYSTALLIN"/>
    <property type="match status" value="1"/>
</dbReference>
<feature type="region of interest" description="Disordered" evidence="1">
    <location>
        <begin position="1119"/>
        <end position="1210"/>
    </location>
</feature>
<dbReference type="SUPFAM" id="SSF51695">
    <property type="entry name" value="PLC-like phosphodiesterases"/>
    <property type="match status" value="1"/>
</dbReference>
<dbReference type="GO" id="GO:0007601">
    <property type="term" value="P:visual perception"/>
    <property type="evidence" value="ECO:0007669"/>
    <property type="project" value="TreeGrafter"/>
</dbReference>
<dbReference type="GO" id="GO:0008081">
    <property type="term" value="F:phosphoric diester hydrolase activity"/>
    <property type="evidence" value="ECO:0007669"/>
    <property type="project" value="InterPro"/>
</dbReference>
<organism evidence="2 3">
    <name type="scientific">Schistosoma rodhaini</name>
    <dbReference type="NCBI Taxonomy" id="6188"/>
    <lineage>
        <taxon>Eukaryota</taxon>
        <taxon>Metazoa</taxon>
        <taxon>Spiralia</taxon>
        <taxon>Lophotrochozoa</taxon>
        <taxon>Platyhelminthes</taxon>
        <taxon>Trematoda</taxon>
        <taxon>Digenea</taxon>
        <taxon>Strigeidida</taxon>
        <taxon>Schistosomatoidea</taxon>
        <taxon>Schistosomatidae</taxon>
        <taxon>Schistosoma</taxon>
    </lineage>
</organism>
<dbReference type="Proteomes" id="UP000050792">
    <property type="component" value="Unassembled WGS sequence"/>
</dbReference>
<protein>
    <recommendedName>
        <fullName evidence="4">PH domain-containing protein</fullName>
    </recommendedName>
</protein>
<sequence length="2000" mass="230873">MLKNNVQNKHREPHLPWLPVLNLLTEGDEFSLCYQETENPSKQMTWNKVFVQIDLWGFFIYWNSIEQKVFTTVDLMYIEDIEMCTDSDDLFESMETSFIRLQVSSEGLFESRATMSHGKLHKGVYDHSSIVFLLVKDNPETLKLWKDNLLRLVFTHYPTRIDLAPLELLWKQWTHLIIVYSNLSTWRKTQQPIHDRKSTISNCCILAAFGLEGNLLPSHRSYLPECSPINTDNVNIDHSSRNANIEETLLDNFTFDVFFDLFIHSWPREDIAELFSAYTKTKGFMNYQELNSFLHTSISYFTNPNVSLENSRNFKAVDKQKTLRHIKYLHLERTQNNQTPIKMKSFQKSHSRKSQNNSSLKRSKSCYTTNQTDLNQSQNLDILNLTSESLSSTASPLHHNRNRMNDNRSISSLVSTNYKEFSEIVRRYETNQYAVSKCLLTNEGFYRLLLSSTYRELCVSRNPTFDTYDQTTESMSTVAEPSKCSLDESQHPLAHYYIKSAYLTHKTYSEDDIENTVQCNQVSSADTKIPKEPCSVIGYGIKSNKILRTIRQALLFGIRALILDCHYFSRLVGTETIISNELIIIPTNSNKVPTCFTEQTSQDSFDLMRSILYKNYPYVLFKSVLQVLNENIFLISDHPFILIINLYGLGQEQQCRLANLLQEYLGQWIIVSPLPNYTSNLNSNNKLDKEIHSTYIKPNYSRHLPSPEMLKNKILLSIRLVRTARSLSEDQSQELVTNKLQSHCTQTTLAKNPEIALPLTVFITDPEGERKSASQDIASTNSSSQLSPPAKHRLGLNKITDKSATPEDHNWNGWLPKCCGMYTNKIIDRNTAFSSQDEVSYLHPRLARLVVLPTPGFPPDTCIALHYQYLLRNSKSDFMDFDDKHYSESNILRRLQIRRKSEGPIHDSRCFKNMNSANIDKSDRQSDRKLEEGELLTSLFNLITTRKAQLKHRDRKRKLLKRLITEVCGNVANQKRSKSRENNTPSANRKYAWSNSPEAQTIKVDYQTDKITTKQDKGWFKNRICASPTKPEESNISSKDTLLAATVRYARRLSNASVSKFNLSANSSSRNSECRDASMDSLNNQRHLKHLNNRWDADGSKRSAGIYEDKEQNYNDFITKTSSLPMKKELKQNNSNSSRKSSKPQNPKQTKDLSDHISKRRPRKSTESGHKRSPTSSCGHCSCSSGSRSEKGSPTHETPQHQTGQTKLSYFRDGIQKLRNKFASERQKSFENYVPRFHSSSISKLRNSWSESEASSKSTDSLSNNSISTDSSPTVETSLSSDTESYRSESSTDNSISSSSSENMVNTSNCMESPITTAVRKRFQTRLSSVRHSITSITNALFRQDKNSGRNILQKQSTIESQESGLTSTKNYWIDSLRWFIGSRITNMSSNDLIYLLSRKQMTKSLARYNKERLTCVFLSDQEKSWDVRQLFRSVGCQLIPYGLDISVTTHDLEKPVSVRQQFMRLNQMDELRNSFAMSENGYILKPALLRIPTINRYHRKLITRRKYQKLFSKSDPNSNNMRNQLSSYLRCACCYDPLDMSSECELIGKIYDGITNLNWPITSSQEANFYLPWNYTLQLINFMKIHSLHPERSLLNRQESMETQSYQYNTVKPNKLPKRYRRAANVTNTTPKRQRHASASRAAVVCNGACLRNFQSTPIKANSWGLTQVRHQSQENVNLKNRNIDFHERRRLNPFKRNYENIIIEAEIKAPLFKFSHLTTNISSRFYQVPEEHNIVRYCLYSNNSSFSTDDVTANNRYTLRKSKTLSRSSYVLSSMLNDKERIPMFSSFNSMTRCSSELMLDWLSTRKVTFSRIHLPESICIRINTASHRKECDNDVKSYENMGNVIASCIINSNSPLNKALTGFQHFQLKLFDRYKTKIIPREKKDDVSEFNHSVFHERLEATIGLLIFCKINMDTYVPHSLGDLIETLTKKYDTRLRTIPSNQQTNDKQCSANRSKSYLYLDRHQSIKEISTLKKLIIRSNSFTYKEYGKNLQQNAT</sequence>
<feature type="compositionally biased region" description="Polar residues" evidence="1">
    <location>
        <begin position="982"/>
        <end position="995"/>
    </location>
</feature>
<feature type="compositionally biased region" description="Low complexity" evidence="1">
    <location>
        <begin position="1132"/>
        <end position="1148"/>
    </location>
</feature>
<keyword evidence="2" id="KW-1185">Reference proteome</keyword>
<dbReference type="GO" id="GO:0006629">
    <property type="term" value="P:lipid metabolic process"/>
    <property type="evidence" value="ECO:0007669"/>
    <property type="project" value="InterPro"/>
</dbReference>
<feature type="compositionally biased region" description="Polar residues" evidence="1">
    <location>
        <begin position="354"/>
        <end position="368"/>
    </location>
</feature>
<feature type="region of interest" description="Disordered" evidence="1">
    <location>
        <begin position="339"/>
        <end position="368"/>
    </location>
</feature>
<dbReference type="Gene3D" id="2.30.29.240">
    <property type="match status" value="1"/>
</dbReference>
<dbReference type="InterPro" id="IPR011992">
    <property type="entry name" value="EF-hand-dom_pair"/>
</dbReference>
<feature type="compositionally biased region" description="Polar residues" evidence="1">
    <location>
        <begin position="774"/>
        <end position="787"/>
    </location>
</feature>
<dbReference type="InterPro" id="IPR050252">
    <property type="entry name" value="Beta/Gamma-Crystallin"/>
</dbReference>
<evidence type="ECO:0000313" key="2">
    <source>
        <dbReference type="Proteomes" id="UP000050792"/>
    </source>
</evidence>
<name>A0AA85FR32_9TREM</name>
<dbReference type="PROSITE" id="PS50007">
    <property type="entry name" value="PIPLC_X_DOMAIN"/>
    <property type="match status" value="1"/>
</dbReference>
<evidence type="ECO:0000313" key="3">
    <source>
        <dbReference type="WBParaSite" id="SRDH1_5770.1"/>
    </source>
</evidence>
<feature type="region of interest" description="Disordered" evidence="1">
    <location>
        <begin position="1241"/>
        <end position="1313"/>
    </location>
</feature>
<evidence type="ECO:0000256" key="1">
    <source>
        <dbReference type="SAM" id="MobiDB-lite"/>
    </source>
</evidence>
<evidence type="ECO:0008006" key="4">
    <source>
        <dbReference type="Google" id="ProtNLM"/>
    </source>
</evidence>
<dbReference type="PANTHER" id="PTHR11818:SF11">
    <property type="entry name" value="BETA-CRYSTALLIN B2"/>
    <property type="match status" value="1"/>
</dbReference>
<dbReference type="WBParaSite" id="SRDH1_5770.1">
    <property type="protein sequence ID" value="SRDH1_5770.1"/>
    <property type="gene ID" value="SRDH1_5770"/>
</dbReference>
<accession>A0AA85FR32</accession>
<feature type="compositionally biased region" description="Low complexity" evidence="1">
    <location>
        <begin position="1174"/>
        <end position="1187"/>
    </location>
</feature>